<dbReference type="PROSITE" id="PS51186">
    <property type="entry name" value="GNAT"/>
    <property type="match status" value="1"/>
</dbReference>
<dbReference type="InterPro" id="IPR016181">
    <property type="entry name" value="Acyl_CoA_acyltransferase"/>
</dbReference>
<dbReference type="InterPro" id="IPR000182">
    <property type="entry name" value="GNAT_dom"/>
</dbReference>
<dbReference type="GO" id="GO:0016747">
    <property type="term" value="F:acyltransferase activity, transferring groups other than amino-acyl groups"/>
    <property type="evidence" value="ECO:0007669"/>
    <property type="project" value="InterPro"/>
</dbReference>
<name>A0A368VGU5_9BACL</name>
<comment type="caution">
    <text evidence="2">The sequence shown here is derived from an EMBL/GenBank/DDBJ whole genome shotgun (WGS) entry which is preliminary data.</text>
</comment>
<reference evidence="2 3" key="1">
    <citation type="submission" date="2018-07" db="EMBL/GenBank/DDBJ databases">
        <title>Genomic Encyclopedia of Type Strains, Phase III (KMG-III): the genomes of soil and plant-associated and newly described type strains.</title>
        <authorList>
            <person name="Whitman W."/>
        </authorList>
    </citation>
    <scope>NUCLEOTIDE SEQUENCE [LARGE SCALE GENOMIC DNA]</scope>
    <source>
        <strain evidence="2 3">CECT 7506</strain>
    </source>
</reference>
<sequence length="167" mass="19370">MVIQSSILVLRKTEITDLSFVLDTETDLDNRTFIGQWTVEQHQESLTNEDIIHLIIENKQGEQVGYVILTGLLDSNKAVCVKRITNKIKGRGYGKETMKLIIKWIFENTDTHRVWLDVKDFNQRAKHVYESVGFIYEGTLRDSYFNGKKFESLVVLSLLRHEYLGST</sequence>
<evidence type="ECO:0000259" key="1">
    <source>
        <dbReference type="PROSITE" id="PS51186"/>
    </source>
</evidence>
<organism evidence="2 3">
    <name type="scientific">Paenibacillus prosopidis</name>
    <dbReference type="NCBI Taxonomy" id="630520"/>
    <lineage>
        <taxon>Bacteria</taxon>
        <taxon>Bacillati</taxon>
        <taxon>Bacillota</taxon>
        <taxon>Bacilli</taxon>
        <taxon>Bacillales</taxon>
        <taxon>Paenibacillaceae</taxon>
        <taxon>Paenibacillus</taxon>
    </lineage>
</organism>
<protein>
    <submittedName>
        <fullName evidence="2">RimJ/RimL family protein N-acetyltransferase</fullName>
    </submittedName>
</protein>
<dbReference type="PANTHER" id="PTHR43415">
    <property type="entry name" value="SPERMIDINE N(1)-ACETYLTRANSFERASE"/>
    <property type="match status" value="1"/>
</dbReference>
<gene>
    <name evidence="2" type="ORF">DFP97_1523</name>
</gene>
<dbReference type="Gene3D" id="3.40.630.30">
    <property type="match status" value="1"/>
</dbReference>
<dbReference type="OrthoDB" id="9795206at2"/>
<dbReference type="RefSeq" id="WP_114384324.1">
    <property type="nucleotide sequence ID" value="NZ_QPJD01000052.1"/>
</dbReference>
<keyword evidence="3" id="KW-1185">Reference proteome</keyword>
<dbReference type="SUPFAM" id="SSF55729">
    <property type="entry name" value="Acyl-CoA N-acyltransferases (Nat)"/>
    <property type="match status" value="1"/>
</dbReference>
<keyword evidence="2" id="KW-0808">Transferase</keyword>
<dbReference type="AlphaFoldDB" id="A0A368VGU5"/>
<dbReference type="PANTHER" id="PTHR43415:SF3">
    <property type="entry name" value="GNAT-FAMILY ACETYLTRANSFERASE"/>
    <property type="match status" value="1"/>
</dbReference>
<feature type="domain" description="N-acetyltransferase" evidence="1">
    <location>
        <begin position="8"/>
        <end position="161"/>
    </location>
</feature>
<dbReference type="Pfam" id="PF13302">
    <property type="entry name" value="Acetyltransf_3"/>
    <property type="match status" value="1"/>
</dbReference>
<accession>A0A368VGU5</accession>
<dbReference type="EMBL" id="QPJD01000052">
    <property type="protein sequence ID" value="RCW39863.1"/>
    <property type="molecule type" value="Genomic_DNA"/>
</dbReference>
<evidence type="ECO:0000313" key="2">
    <source>
        <dbReference type="EMBL" id="RCW39863.1"/>
    </source>
</evidence>
<proteinExistence type="predicted"/>
<evidence type="ECO:0000313" key="3">
    <source>
        <dbReference type="Proteomes" id="UP000252415"/>
    </source>
</evidence>
<dbReference type="Proteomes" id="UP000252415">
    <property type="component" value="Unassembled WGS sequence"/>
</dbReference>